<evidence type="ECO:0000313" key="1">
    <source>
        <dbReference type="EMBL" id="GAA0937546.1"/>
    </source>
</evidence>
<proteinExistence type="predicted"/>
<reference evidence="1 2" key="1">
    <citation type="journal article" date="2019" name="Int. J. Syst. Evol. Microbiol.">
        <title>The Global Catalogue of Microorganisms (GCM) 10K type strain sequencing project: providing services to taxonomists for standard genome sequencing and annotation.</title>
        <authorList>
            <consortium name="The Broad Institute Genomics Platform"/>
            <consortium name="The Broad Institute Genome Sequencing Center for Infectious Disease"/>
            <person name="Wu L."/>
            <person name="Ma J."/>
        </authorList>
    </citation>
    <scope>NUCLEOTIDE SEQUENCE [LARGE SCALE GENOMIC DNA]</scope>
    <source>
        <strain evidence="1 2">JCM 10696</strain>
    </source>
</reference>
<dbReference type="EMBL" id="BAAAHH010000001">
    <property type="protein sequence ID" value="GAA0937546.1"/>
    <property type="molecule type" value="Genomic_DNA"/>
</dbReference>
<evidence type="ECO:0000313" key="2">
    <source>
        <dbReference type="Proteomes" id="UP001500665"/>
    </source>
</evidence>
<gene>
    <name evidence="1" type="ORF">GCM10009550_04390</name>
</gene>
<sequence>MVERTISMHCRDDDTSGDAQVARSVGRAVWLAVYGDAPSGS</sequence>
<protein>
    <submittedName>
        <fullName evidence="1">Uncharacterized protein</fullName>
    </submittedName>
</protein>
<comment type="caution">
    <text evidence="1">The sequence shown here is derived from an EMBL/GenBank/DDBJ whole genome shotgun (WGS) entry which is preliminary data.</text>
</comment>
<keyword evidence="2" id="KW-1185">Reference proteome</keyword>
<accession>A0ABN1Q4W2</accession>
<name>A0ABN1Q4W2_9ACTN</name>
<organism evidence="1 2">
    <name type="scientific">Actinocorallia libanotica</name>
    <dbReference type="NCBI Taxonomy" id="46162"/>
    <lineage>
        <taxon>Bacteria</taxon>
        <taxon>Bacillati</taxon>
        <taxon>Actinomycetota</taxon>
        <taxon>Actinomycetes</taxon>
        <taxon>Streptosporangiales</taxon>
        <taxon>Thermomonosporaceae</taxon>
        <taxon>Actinocorallia</taxon>
    </lineage>
</organism>
<dbReference type="Proteomes" id="UP001500665">
    <property type="component" value="Unassembled WGS sequence"/>
</dbReference>